<dbReference type="GO" id="GO:0016779">
    <property type="term" value="F:nucleotidyltransferase activity"/>
    <property type="evidence" value="ECO:0007669"/>
    <property type="project" value="UniProtKB-ARBA"/>
</dbReference>
<protein>
    <submittedName>
        <fullName evidence="2">Molybdopterin-guanine dinucleotide biosynthesis protein MobA</fullName>
    </submittedName>
</protein>
<dbReference type="SUPFAM" id="SSF109604">
    <property type="entry name" value="HD-domain/PDEase-like"/>
    <property type="match status" value="1"/>
</dbReference>
<dbReference type="KEGG" id="dalk:DSCA_16700"/>
<dbReference type="PROSITE" id="PS51831">
    <property type="entry name" value="HD"/>
    <property type="match status" value="1"/>
</dbReference>
<dbReference type="CDD" id="cd00077">
    <property type="entry name" value="HDc"/>
    <property type="match status" value="1"/>
</dbReference>
<dbReference type="RefSeq" id="WP_155315966.1">
    <property type="nucleotide sequence ID" value="NZ_AP021874.1"/>
</dbReference>
<gene>
    <name evidence="2" type="ORF">DSCA_16700</name>
</gene>
<dbReference type="PANTHER" id="PTHR43777:SF1">
    <property type="entry name" value="MOLYBDENUM COFACTOR CYTIDYLYLTRANSFERASE"/>
    <property type="match status" value="1"/>
</dbReference>
<dbReference type="InterPro" id="IPR025877">
    <property type="entry name" value="MobA-like_NTP_Trfase"/>
</dbReference>
<dbReference type="InterPro" id="IPR003607">
    <property type="entry name" value="HD/PDEase_dom"/>
</dbReference>
<feature type="domain" description="HD" evidence="1">
    <location>
        <begin position="224"/>
        <end position="321"/>
    </location>
</feature>
<reference evidence="2 3" key="1">
    <citation type="submission" date="2019-11" db="EMBL/GenBank/DDBJ databases">
        <title>Comparative genomics of hydrocarbon-degrading Desulfosarcina strains.</title>
        <authorList>
            <person name="Watanabe M."/>
            <person name="Kojima H."/>
            <person name="Fukui M."/>
        </authorList>
    </citation>
    <scope>NUCLEOTIDE SEQUENCE [LARGE SCALE GENOMIC DNA]</scope>
    <source>
        <strain evidence="2 3">PL12</strain>
    </source>
</reference>
<dbReference type="SUPFAM" id="SSF53448">
    <property type="entry name" value="Nucleotide-diphospho-sugar transferases"/>
    <property type="match status" value="1"/>
</dbReference>
<dbReference type="EMBL" id="AP021874">
    <property type="protein sequence ID" value="BBO67740.1"/>
    <property type="molecule type" value="Genomic_DNA"/>
</dbReference>
<evidence type="ECO:0000313" key="3">
    <source>
        <dbReference type="Proteomes" id="UP000427906"/>
    </source>
</evidence>
<dbReference type="CDD" id="cd04182">
    <property type="entry name" value="GT_2_like_f"/>
    <property type="match status" value="1"/>
</dbReference>
<proteinExistence type="predicted"/>
<dbReference type="AlphaFoldDB" id="A0A5K7YI19"/>
<dbReference type="OrthoDB" id="9779263at2"/>
<dbReference type="Pfam" id="PF12804">
    <property type="entry name" value="NTP_transf_3"/>
    <property type="match status" value="1"/>
</dbReference>
<name>A0A5K7YI19_9BACT</name>
<keyword evidence="3" id="KW-1185">Reference proteome</keyword>
<dbReference type="Pfam" id="PF01966">
    <property type="entry name" value="HD"/>
    <property type="match status" value="1"/>
</dbReference>
<dbReference type="NCBIfam" id="NF045665">
    <property type="entry name" value="NTPtran_DVU1551"/>
    <property type="match status" value="1"/>
</dbReference>
<dbReference type="PANTHER" id="PTHR43777">
    <property type="entry name" value="MOLYBDENUM COFACTOR CYTIDYLYLTRANSFERASE"/>
    <property type="match status" value="1"/>
</dbReference>
<sequence length="397" mass="42832">MNRSSKTAAIILAAGFSRRMGRFKPLLNLAGMTVLDRVVSLYRNAGVTDIRVVTGFRSQAIRSALPAGTVSVVHNPDHEKGMFSSVLAGVKALAPDVRSFFVHPVDIPLVRPHTPAMLMAAFDGHPPPVVYPVFDDRRGHPPLVHGRLRAAIGTHDGSGGLRALLGRFDATALDVNVADEGILLDLDTPDDFRHLSTRLESAACLTERECRMLMEKVCGLPGPIIDHCRRVAQVGQSLARAVNAATGARTVDVSMVRSAARVHDVARLDRHHAAAGARLLEKMGFPAMAEIVAVHMDINVTASSPLDEAQIVYLADKLVAGNRVVSLAQRFAAKLEKYGHQPEIAANIDRRRRAALAIQGKVERIAGKAVDQILKTARTGEGALYAQDSEILADRRP</sequence>
<evidence type="ECO:0000313" key="2">
    <source>
        <dbReference type="EMBL" id="BBO67740.1"/>
    </source>
</evidence>
<evidence type="ECO:0000259" key="1">
    <source>
        <dbReference type="PROSITE" id="PS51831"/>
    </source>
</evidence>
<organism evidence="2 3">
    <name type="scientific">Desulfosarcina alkanivorans</name>
    <dbReference type="NCBI Taxonomy" id="571177"/>
    <lineage>
        <taxon>Bacteria</taxon>
        <taxon>Pseudomonadati</taxon>
        <taxon>Thermodesulfobacteriota</taxon>
        <taxon>Desulfobacteria</taxon>
        <taxon>Desulfobacterales</taxon>
        <taxon>Desulfosarcinaceae</taxon>
        <taxon>Desulfosarcina</taxon>
    </lineage>
</organism>
<dbReference type="InterPro" id="IPR054703">
    <property type="entry name" value="Mop-rel"/>
</dbReference>
<dbReference type="Gene3D" id="3.90.550.10">
    <property type="entry name" value="Spore Coat Polysaccharide Biosynthesis Protein SpsA, Chain A"/>
    <property type="match status" value="1"/>
</dbReference>
<dbReference type="InterPro" id="IPR029044">
    <property type="entry name" value="Nucleotide-diphossugar_trans"/>
</dbReference>
<accession>A0A5K7YI19</accession>
<dbReference type="Proteomes" id="UP000427906">
    <property type="component" value="Chromosome"/>
</dbReference>
<dbReference type="SMART" id="SM00471">
    <property type="entry name" value="HDc"/>
    <property type="match status" value="1"/>
</dbReference>
<dbReference type="Gene3D" id="1.10.3210.10">
    <property type="entry name" value="Hypothetical protein af1432"/>
    <property type="match status" value="1"/>
</dbReference>
<dbReference type="InterPro" id="IPR006674">
    <property type="entry name" value="HD_domain"/>
</dbReference>